<name>A0A9Q1HEC7_HOLLE</name>
<dbReference type="AlphaFoldDB" id="A0A9Q1HEC7"/>
<dbReference type="InterPro" id="IPR036397">
    <property type="entry name" value="RNaseH_sf"/>
</dbReference>
<protein>
    <recommendedName>
        <fullName evidence="1">Integrase core domain-containing protein</fullName>
    </recommendedName>
</protein>
<dbReference type="OrthoDB" id="6141539at2759"/>
<dbReference type="Pfam" id="PF24764">
    <property type="entry name" value="rva_4"/>
    <property type="match status" value="1"/>
</dbReference>
<sequence>MERDELVRLYFDLGFSQKEILYYLAAKHRIIVSERHLRRILKSLSLYRRKHSDIVDVAVYIMEKLHTSSQLHGYRWMHSHCVAHGLRVSKNDVRLLLRILDPNAVNQRRRRRLQRRRYRGVGPNFTWHIDSYDKLKPYGICINGCIDGFSRKMIWLEAYHTSSNPHLIAGYFMKAVLNEAGCPRRVRADRGTENGIVKDLQTFLRRNHQDSLADQRSFVYGKSIANQRIEAWWSILRKECVQFWINTFSDLKENDQFSGDFLDKNLIQFCFMTLIQGELNDVAHTWDCHPLQRHRNMVEPSGKPIIMYTSPELYNTDNKLVLVDALEVEVCIQQCVFKDGQTCSDATVFQLCCDLMVEHDLDVPHNPQEAIILYNTLRDAIYREL</sequence>
<dbReference type="PANTHER" id="PTHR46791:SF13">
    <property type="entry name" value="CLR5 DOMAIN-CONTAINING PROTEIN"/>
    <property type="match status" value="1"/>
</dbReference>
<feature type="domain" description="Integrase core" evidence="1">
    <location>
        <begin position="118"/>
        <end position="297"/>
    </location>
</feature>
<dbReference type="Proteomes" id="UP001152320">
    <property type="component" value="Chromosome 4"/>
</dbReference>
<dbReference type="EMBL" id="JAIZAY010000004">
    <property type="protein sequence ID" value="KAJ8043169.1"/>
    <property type="molecule type" value="Genomic_DNA"/>
</dbReference>
<comment type="caution">
    <text evidence="2">The sequence shown here is derived from an EMBL/GenBank/DDBJ whole genome shotgun (WGS) entry which is preliminary data.</text>
</comment>
<accession>A0A9Q1HEC7</accession>
<gene>
    <name evidence="2" type="ORF">HOLleu_10144</name>
</gene>
<organism evidence="2 3">
    <name type="scientific">Holothuria leucospilota</name>
    <name type="common">Black long sea cucumber</name>
    <name type="synonym">Mertensiothuria leucospilota</name>
    <dbReference type="NCBI Taxonomy" id="206669"/>
    <lineage>
        <taxon>Eukaryota</taxon>
        <taxon>Metazoa</taxon>
        <taxon>Echinodermata</taxon>
        <taxon>Eleutherozoa</taxon>
        <taxon>Echinozoa</taxon>
        <taxon>Holothuroidea</taxon>
        <taxon>Aspidochirotacea</taxon>
        <taxon>Aspidochirotida</taxon>
        <taxon>Holothuriidae</taxon>
        <taxon>Holothuria</taxon>
    </lineage>
</organism>
<evidence type="ECO:0000313" key="3">
    <source>
        <dbReference type="Proteomes" id="UP001152320"/>
    </source>
</evidence>
<dbReference type="PANTHER" id="PTHR46791">
    <property type="entry name" value="EXPRESSED PROTEIN"/>
    <property type="match status" value="1"/>
</dbReference>
<dbReference type="GO" id="GO:0003676">
    <property type="term" value="F:nucleic acid binding"/>
    <property type="evidence" value="ECO:0007669"/>
    <property type="project" value="InterPro"/>
</dbReference>
<dbReference type="Gene3D" id="3.30.420.10">
    <property type="entry name" value="Ribonuclease H-like superfamily/Ribonuclease H"/>
    <property type="match status" value="1"/>
</dbReference>
<evidence type="ECO:0000259" key="1">
    <source>
        <dbReference type="Pfam" id="PF24764"/>
    </source>
</evidence>
<dbReference type="InterPro" id="IPR058913">
    <property type="entry name" value="Integrase_dom_put"/>
</dbReference>
<dbReference type="InterPro" id="IPR012337">
    <property type="entry name" value="RNaseH-like_sf"/>
</dbReference>
<proteinExistence type="predicted"/>
<reference evidence="2" key="1">
    <citation type="submission" date="2021-10" db="EMBL/GenBank/DDBJ databases">
        <title>Tropical sea cucumber genome reveals ecological adaptation and Cuvierian tubules defense mechanism.</title>
        <authorList>
            <person name="Chen T."/>
        </authorList>
    </citation>
    <scope>NUCLEOTIDE SEQUENCE</scope>
    <source>
        <strain evidence="2">Nanhai2018</strain>
        <tissue evidence="2">Muscle</tissue>
    </source>
</reference>
<keyword evidence="3" id="KW-1185">Reference proteome</keyword>
<evidence type="ECO:0000313" key="2">
    <source>
        <dbReference type="EMBL" id="KAJ8043169.1"/>
    </source>
</evidence>
<dbReference type="SUPFAM" id="SSF53098">
    <property type="entry name" value="Ribonuclease H-like"/>
    <property type="match status" value="1"/>
</dbReference>